<dbReference type="RefSeq" id="WP_165237348.1">
    <property type="nucleotide sequence ID" value="NZ_JAAKZV010000054.1"/>
</dbReference>
<dbReference type="PANTHER" id="PTHR34309:SF1">
    <property type="entry name" value="PROTEIN GLCG"/>
    <property type="match status" value="1"/>
</dbReference>
<dbReference type="Gene3D" id="3.30.450.150">
    <property type="entry name" value="Haem-degrading domain"/>
    <property type="match status" value="1"/>
</dbReference>
<keyword evidence="3" id="KW-1185">Reference proteome</keyword>
<evidence type="ECO:0000313" key="2">
    <source>
        <dbReference type="EMBL" id="NGN65173.1"/>
    </source>
</evidence>
<evidence type="ECO:0000256" key="1">
    <source>
        <dbReference type="SAM" id="SignalP"/>
    </source>
</evidence>
<organism evidence="2 3">
    <name type="scientific">Streptomyces coryli</name>
    <dbReference type="NCBI Taxonomy" id="1128680"/>
    <lineage>
        <taxon>Bacteria</taxon>
        <taxon>Bacillati</taxon>
        <taxon>Actinomycetota</taxon>
        <taxon>Actinomycetes</taxon>
        <taxon>Kitasatosporales</taxon>
        <taxon>Streptomycetaceae</taxon>
        <taxon>Streptomyces</taxon>
    </lineage>
</organism>
<name>A0A6G4TZB9_9ACTN</name>
<reference evidence="2 3" key="1">
    <citation type="submission" date="2020-02" db="EMBL/GenBank/DDBJ databases">
        <title>Whole-genome analyses of novel actinobacteria.</title>
        <authorList>
            <person name="Sahin N."/>
        </authorList>
    </citation>
    <scope>NUCLEOTIDE SEQUENCE [LARGE SCALE GENOMIC DNA]</scope>
    <source>
        <strain evidence="2 3">A7024</strain>
    </source>
</reference>
<proteinExistence type="predicted"/>
<gene>
    <name evidence="2" type="ORF">G5C51_14855</name>
</gene>
<keyword evidence="1" id="KW-0732">Signal</keyword>
<sequence>MSTKSLAGALLAAATAAVLAAAPAAAVDGPPTGATPGSKAGAQGSVYRDTHVSAATATKMLAAVLAAAEGTDRVSAAIVDRNGTIIAKVRGDGAGPLSVDSAIAKAKTAAHFCRPTSEMAGVVEGNPRLADIPGSLFLAGGVPVPGTPVCLAGIGVGGAPSGDTDEQYARAGLAEMGGGGK</sequence>
<protein>
    <submittedName>
        <fullName evidence="2">Heme-binding protein</fullName>
    </submittedName>
</protein>
<dbReference type="InterPro" id="IPR005624">
    <property type="entry name" value="PduO/GlcC-like"/>
</dbReference>
<comment type="caution">
    <text evidence="2">The sequence shown here is derived from an EMBL/GenBank/DDBJ whole genome shotgun (WGS) entry which is preliminary data.</text>
</comment>
<dbReference type="InterPro" id="IPR052517">
    <property type="entry name" value="GlcG_carb_metab_protein"/>
</dbReference>
<dbReference type="AlphaFoldDB" id="A0A6G4TZB9"/>
<dbReference type="Proteomes" id="UP000481583">
    <property type="component" value="Unassembled WGS sequence"/>
</dbReference>
<dbReference type="SUPFAM" id="SSF143744">
    <property type="entry name" value="GlcG-like"/>
    <property type="match status" value="1"/>
</dbReference>
<evidence type="ECO:0000313" key="3">
    <source>
        <dbReference type="Proteomes" id="UP000481583"/>
    </source>
</evidence>
<feature type="signal peptide" evidence="1">
    <location>
        <begin position="1"/>
        <end position="20"/>
    </location>
</feature>
<feature type="chain" id="PRO_5038502513" evidence="1">
    <location>
        <begin position="21"/>
        <end position="181"/>
    </location>
</feature>
<dbReference type="EMBL" id="JAAKZV010000054">
    <property type="protein sequence ID" value="NGN65173.1"/>
    <property type="molecule type" value="Genomic_DNA"/>
</dbReference>
<dbReference type="InterPro" id="IPR038084">
    <property type="entry name" value="PduO/GlcC-like_sf"/>
</dbReference>
<accession>A0A6G4TZB9</accession>
<dbReference type="PANTHER" id="PTHR34309">
    <property type="entry name" value="SLR1406 PROTEIN"/>
    <property type="match status" value="1"/>
</dbReference>
<dbReference type="Pfam" id="PF03928">
    <property type="entry name" value="HbpS-like"/>
    <property type="match status" value="1"/>
</dbReference>